<organism evidence="8 9">
    <name type="scientific">Sphingobacterium zeae</name>
    <dbReference type="NCBI Taxonomy" id="1776859"/>
    <lineage>
        <taxon>Bacteria</taxon>
        <taxon>Pseudomonadati</taxon>
        <taxon>Bacteroidota</taxon>
        <taxon>Sphingobacteriia</taxon>
        <taxon>Sphingobacteriales</taxon>
        <taxon>Sphingobacteriaceae</taxon>
        <taxon>Sphingobacterium</taxon>
    </lineage>
</organism>
<dbReference type="InterPro" id="IPR012348">
    <property type="entry name" value="RNR-like"/>
</dbReference>
<dbReference type="PIRSF" id="PIRSF000355">
    <property type="entry name" value="NrdB"/>
    <property type="match status" value="1"/>
</dbReference>
<dbReference type="Gene3D" id="1.10.620.20">
    <property type="entry name" value="Ribonucleotide Reductase, subunit A"/>
    <property type="match status" value="1"/>
</dbReference>
<comment type="cofactor">
    <cofactor evidence="7">
        <name>Fe cation</name>
        <dbReference type="ChEBI" id="CHEBI:24875"/>
    </cofactor>
    <text evidence="7">Binds 2 iron ions per subunit.</text>
</comment>
<proteinExistence type="inferred from homology"/>
<gene>
    <name evidence="8" type="ORF">QE382_000742</name>
</gene>
<dbReference type="InterPro" id="IPR030475">
    <property type="entry name" value="RNR_small_AS"/>
</dbReference>
<evidence type="ECO:0000256" key="5">
    <source>
        <dbReference type="ARBA" id="ARBA00023004"/>
    </source>
</evidence>
<dbReference type="InterPro" id="IPR009078">
    <property type="entry name" value="Ferritin-like_SF"/>
</dbReference>
<dbReference type="GO" id="GO:0004748">
    <property type="term" value="F:ribonucleoside-diphosphate reductase activity, thioredoxin disulfide as acceptor"/>
    <property type="evidence" value="ECO:0007669"/>
    <property type="project" value="UniProtKB-EC"/>
</dbReference>
<evidence type="ECO:0000256" key="4">
    <source>
        <dbReference type="ARBA" id="ARBA00023002"/>
    </source>
</evidence>
<evidence type="ECO:0000256" key="3">
    <source>
        <dbReference type="ARBA" id="ARBA00022723"/>
    </source>
</evidence>
<evidence type="ECO:0000256" key="7">
    <source>
        <dbReference type="PIRNR" id="PIRNR000355"/>
    </source>
</evidence>
<keyword evidence="6 7" id="KW-0215">Deoxyribonucleotide synthesis</keyword>
<name>A0ABU0U1C1_9SPHI</name>
<evidence type="ECO:0000256" key="1">
    <source>
        <dbReference type="ARBA" id="ARBA00009303"/>
    </source>
</evidence>
<comment type="similarity">
    <text evidence="1 7">Belongs to the ribonucleoside diphosphate reductase small chain family.</text>
</comment>
<comment type="function">
    <text evidence="7">Provides the precursors necessary for DNA synthesis. Catalyzes the biosynthesis of deoxyribonucleotides from the corresponding ribonucleotides.</text>
</comment>
<dbReference type="EC" id="1.17.4.1" evidence="7"/>
<dbReference type="Pfam" id="PF00268">
    <property type="entry name" value="Ribonuc_red_sm"/>
    <property type="match status" value="1"/>
</dbReference>
<dbReference type="CDD" id="cd01049">
    <property type="entry name" value="RNRR2"/>
    <property type="match status" value="1"/>
</dbReference>
<dbReference type="NCBIfam" id="NF007183">
    <property type="entry name" value="PRK09614.1-2"/>
    <property type="match status" value="1"/>
</dbReference>
<dbReference type="PANTHER" id="PTHR23409:SF18">
    <property type="entry name" value="RIBONUCLEOSIDE-DIPHOSPHATE REDUCTASE SUBUNIT M2"/>
    <property type="match status" value="1"/>
</dbReference>
<keyword evidence="9" id="KW-1185">Reference proteome</keyword>
<comment type="caution">
    <text evidence="8">The sequence shown here is derived from an EMBL/GenBank/DDBJ whole genome shotgun (WGS) entry which is preliminary data.</text>
</comment>
<dbReference type="NCBIfam" id="TIGR04171">
    <property type="entry name" value="RNR_1b_NrdF"/>
    <property type="match status" value="1"/>
</dbReference>
<keyword evidence="3 7" id="KW-0479">Metal-binding</keyword>
<dbReference type="EMBL" id="JAUTBA010000001">
    <property type="protein sequence ID" value="MDQ1148758.1"/>
    <property type="molecule type" value="Genomic_DNA"/>
</dbReference>
<dbReference type="RefSeq" id="WP_209578155.1">
    <property type="nucleotide sequence ID" value="NZ_JAUTBA010000001.1"/>
</dbReference>
<comment type="catalytic activity">
    <reaction evidence="7">
        <text>a 2'-deoxyribonucleoside 5'-diphosphate + [thioredoxin]-disulfide + H2O = a ribonucleoside 5'-diphosphate + [thioredoxin]-dithiol</text>
        <dbReference type="Rhea" id="RHEA:23252"/>
        <dbReference type="Rhea" id="RHEA-COMP:10698"/>
        <dbReference type="Rhea" id="RHEA-COMP:10700"/>
        <dbReference type="ChEBI" id="CHEBI:15377"/>
        <dbReference type="ChEBI" id="CHEBI:29950"/>
        <dbReference type="ChEBI" id="CHEBI:50058"/>
        <dbReference type="ChEBI" id="CHEBI:57930"/>
        <dbReference type="ChEBI" id="CHEBI:73316"/>
        <dbReference type="EC" id="1.17.4.1"/>
    </reaction>
</comment>
<dbReference type="InterPro" id="IPR033909">
    <property type="entry name" value="RNR_small"/>
</dbReference>
<comment type="subunit">
    <text evidence="2">Tetramer of two alpha and two beta subunits.</text>
</comment>
<evidence type="ECO:0000313" key="9">
    <source>
        <dbReference type="Proteomes" id="UP001244640"/>
    </source>
</evidence>
<evidence type="ECO:0000256" key="2">
    <source>
        <dbReference type="ARBA" id="ARBA00011209"/>
    </source>
</evidence>
<accession>A0ABU0U1C1</accession>
<keyword evidence="5 7" id="KW-0408">Iron</keyword>
<protein>
    <recommendedName>
        <fullName evidence="7">Ribonucleoside-diphosphate reductase subunit beta</fullName>
        <ecNumber evidence="7">1.17.4.1</ecNumber>
    </recommendedName>
</protein>
<dbReference type="SUPFAM" id="SSF47240">
    <property type="entry name" value="Ferritin-like"/>
    <property type="match status" value="1"/>
</dbReference>
<dbReference type="PANTHER" id="PTHR23409">
    <property type="entry name" value="RIBONUCLEOSIDE-DIPHOSPHATE REDUCTASE SMALL CHAIN"/>
    <property type="match status" value="1"/>
</dbReference>
<reference evidence="8 9" key="1">
    <citation type="submission" date="2023-07" db="EMBL/GenBank/DDBJ databases">
        <title>Functional and genomic diversity of the sorghum phyllosphere microbiome.</title>
        <authorList>
            <person name="Shade A."/>
        </authorList>
    </citation>
    <scope>NUCLEOTIDE SEQUENCE [LARGE SCALE GENOMIC DNA]</scope>
    <source>
        <strain evidence="8 9">SORGH_AS_0892</strain>
    </source>
</reference>
<evidence type="ECO:0000256" key="6">
    <source>
        <dbReference type="ARBA" id="ARBA00023116"/>
    </source>
</evidence>
<dbReference type="PROSITE" id="PS00368">
    <property type="entry name" value="RIBORED_SMALL"/>
    <property type="match status" value="1"/>
</dbReference>
<dbReference type="InterPro" id="IPR026494">
    <property type="entry name" value="RNR_NrdF-like"/>
</dbReference>
<dbReference type="InterPro" id="IPR000358">
    <property type="entry name" value="RNR_small_fam"/>
</dbReference>
<sequence length="328" mass="38012">MSKTYKAVNWNTPENDYVLMFWEQNIRQFWIDTEYIPSKDIDSWKRISPEMKDAYKKALGGLTLLDTLQSHTGMPKIIDHIDTLQNKAVLSYMCMMEAIHAKSYSTIFTTVSTTAEINDIFEWVQQNKYLQYKAQTIDGYYRAIDKEDASEEEIYMAMASSVLLESFLFYSGFFLPLWLCGQGEMVASADIIKKIIADESIHGVFVGLIAQDQFKKLKNQDQVKARFLALLYNLYENELKYTEEIYTEVGLTAEVKEYVRYNANKALMNLGFDPIFEVKQVNPIVLNGLNTETTQHDFFSKKSTNYEKATEIVHLKDDDFKMDVVVDI</sequence>
<keyword evidence="4 7" id="KW-0560">Oxidoreductase</keyword>
<evidence type="ECO:0000313" key="8">
    <source>
        <dbReference type="EMBL" id="MDQ1148758.1"/>
    </source>
</evidence>
<dbReference type="Proteomes" id="UP001244640">
    <property type="component" value="Unassembled WGS sequence"/>
</dbReference>